<gene>
    <name evidence="2" type="ORF">J2738_003994</name>
</gene>
<dbReference type="EMBL" id="JAVDQZ010000006">
    <property type="protein sequence ID" value="MDR6427839.1"/>
    <property type="molecule type" value="Genomic_DNA"/>
</dbReference>
<feature type="compositionally biased region" description="Low complexity" evidence="1">
    <location>
        <begin position="88"/>
        <end position="112"/>
    </location>
</feature>
<accession>A0AAE3XZL7</accession>
<proteinExistence type="predicted"/>
<sequence>MHGEAARRRTRRFFAEETIMILVKTEAGQQVLKDRSVPLSPRQRTAFILFDGKRSIDEVLASGTGIGREEIDQMVELGLLGPVAGSKPAAPVPARASVPEAPAPAAASKAPAAPKPAEPAPPSGRSRQQRYKDAYPIATQLTGALGLMGFRLNLQVEGTTSYEDLVALAPKIRAAVGAEKAAALDRALKD</sequence>
<evidence type="ECO:0000256" key="1">
    <source>
        <dbReference type="SAM" id="MobiDB-lite"/>
    </source>
</evidence>
<name>A0AAE3XZL7_VARPD</name>
<dbReference type="AlphaFoldDB" id="A0AAE3XZL7"/>
<evidence type="ECO:0000313" key="2">
    <source>
        <dbReference type="EMBL" id="MDR6427839.1"/>
    </source>
</evidence>
<protein>
    <submittedName>
        <fullName evidence="2">Uncharacterized protein</fullName>
    </submittedName>
</protein>
<feature type="region of interest" description="Disordered" evidence="1">
    <location>
        <begin position="88"/>
        <end position="130"/>
    </location>
</feature>
<comment type="caution">
    <text evidence="2">The sequence shown here is derived from an EMBL/GenBank/DDBJ whole genome shotgun (WGS) entry which is preliminary data.</text>
</comment>
<reference evidence="2" key="1">
    <citation type="submission" date="2023-07" db="EMBL/GenBank/DDBJ databases">
        <title>Sorghum-associated microbial communities from plants grown in Nebraska, USA.</title>
        <authorList>
            <person name="Schachtman D."/>
        </authorList>
    </citation>
    <scope>NUCLEOTIDE SEQUENCE</scope>
    <source>
        <strain evidence="2">DS2114</strain>
    </source>
</reference>
<organism evidence="2 3">
    <name type="scientific">Variovorax paradoxus</name>
    <dbReference type="NCBI Taxonomy" id="34073"/>
    <lineage>
        <taxon>Bacteria</taxon>
        <taxon>Pseudomonadati</taxon>
        <taxon>Pseudomonadota</taxon>
        <taxon>Betaproteobacteria</taxon>
        <taxon>Burkholderiales</taxon>
        <taxon>Comamonadaceae</taxon>
        <taxon>Variovorax</taxon>
    </lineage>
</organism>
<evidence type="ECO:0000313" key="3">
    <source>
        <dbReference type="Proteomes" id="UP001184828"/>
    </source>
</evidence>
<dbReference type="Proteomes" id="UP001184828">
    <property type="component" value="Unassembled WGS sequence"/>
</dbReference>
<feature type="compositionally biased region" description="Pro residues" evidence="1">
    <location>
        <begin position="113"/>
        <end position="122"/>
    </location>
</feature>